<feature type="transmembrane region" description="Helical" evidence="6">
    <location>
        <begin position="100"/>
        <end position="123"/>
    </location>
</feature>
<dbReference type="PROSITE" id="PS01022">
    <property type="entry name" value="PTR2_1"/>
    <property type="match status" value="1"/>
</dbReference>
<dbReference type="InterPro" id="IPR000109">
    <property type="entry name" value="POT_fam"/>
</dbReference>
<comment type="subcellular location">
    <subcellularLocation>
        <location evidence="1">Membrane</location>
        <topology evidence="1">Multi-pass membrane protein</topology>
    </subcellularLocation>
</comment>
<keyword evidence="3 6" id="KW-0812">Transmembrane</keyword>
<sequence length="571" mass="62842">MDESLSHADISSDSGRRRGGWITFPFIIGMRQHIYKNKTGALGGLTLAAGGWISNLIVFLIEEFNVNSIDAAQISNVVYGSVCFFPIIGAIIADSFFGSFYVISISSCISLLGIVLLVLTATLNSLKPQPCATGSKLCQPTSALQYAVFYTGITLASLGLGGTRYTLATLGANQFDKPKHQASFFNWFFFTLYSSIVVALTVIVYVEDNLSFKWGFGLCVIANLIGMAIFFSGSRFYKFDKPQGSPFVGFGRVIVASVRKTSLQLSTERKNYYYGHDGVTNKVAAATLSKSFRFLNRAAQKIEGDVKSDGSIAKPWSLCTTQQVEDFKTVLRIFPLWSTALFLATPIAIQSSMSVLQALTMDRHIGPHFKLPSSSVIVIVLFSTSMFLTLIDRFLCPMWQKITGELPSPLQRVGVGHVLTILSMAVSAVMESKRLKIVQEHHLQDQPGTIVPMSIFWLFPQLVLVGIGDAFHFPGQVALFYQEFPMSLRSTSTAMISLIIGFAYYVSTGVVNMVQRVTGWLPNNLNNGKLDNVYWMLAVLGVINFGYYLLCAKLYRYQNVKGADGSPDPDS</sequence>
<dbReference type="InterPro" id="IPR018456">
    <property type="entry name" value="PTR2_symporter_CS"/>
</dbReference>
<feature type="transmembrane region" description="Helical" evidence="6">
    <location>
        <begin position="494"/>
        <end position="513"/>
    </location>
</feature>
<evidence type="ECO:0000313" key="7">
    <source>
        <dbReference type="EMBL" id="RXI04503.1"/>
    </source>
</evidence>
<comment type="similarity">
    <text evidence="2">Belongs to the major facilitator superfamily. Proton-dependent oligopeptide transporter (POT/PTR) (TC 2.A.17) family.</text>
</comment>
<feature type="transmembrane region" description="Helical" evidence="6">
    <location>
        <begin position="330"/>
        <end position="349"/>
    </location>
</feature>
<feature type="transmembrane region" description="Helical" evidence="6">
    <location>
        <begin position="184"/>
        <end position="206"/>
    </location>
</feature>
<evidence type="ECO:0000313" key="8">
    <source>
        <dbReference type="Proteomes" id="UP000290289"/>
    </source>
</evidence>
<reference evidence="7 8" key="1">
    <citation type="submission" date="2018-10" db="EMBL/GenBank/DDBJ databases">
        <title>A high-quality apple genome assembly.</title>
        <authorList>
            <person name="Hu J."/>
        </authorList>
    </citation>
    <scope>NUCLEOTIDE SEQUENCE [LARGE SCALE GENOMIC DNA]</scope>
    <source>
        <strain evidence="8">cv. HFTH1</strain>
        <tissue evidence="7">Young leaf</tissue>
    </source>
</reference>
<dbReference type="GO" id="GO:0006857">
    <property type="term" value="P:oligopeptide transport"/>
    <property type="evidence" value="ECO:0007669"/>
    <property type="project" value="InterPro"/>
</dbReference>
<feature type="transmembrane region" description="Helical" evidence="6">
    <location>
        <begin position="369"/>
        <end position="391"/>
    </location>
</feature>
<gene>
    <name evidence="7" type="ORF">DVH24_038777</name>
</gene>
<dbReference type="CDD" id="cd17416">
    <property type="entry name" value="MFS_NPF1_2"/>
    <property type="match status" value="1"/>
</dbReference>
<dbReference type="Pfam" id="PF00854">
    <property type="entry name" value="PTR2"/>
    <property type="match status" value="1"/>
</dbReference>
<feature type="transmembrane region" description="Helical" evidence="6">
    <location>
        <begin position="73"/>
        <end position="93"/>
    </location>
</feature>
<evidence type="ECO:0000256" key="4">
    <source>
        <dbReference type="ARBA" id="ARBA00022989"/>
    </source>
</evidence>
<keyword evidence="4 6" id="KW-1133">Transmembrane helix</keyword>
<evidence type="ECO:0000256" key="6">
    <source>
        <dbReference type="SAM" id="Phobius"/>
    </source>
</evidence>
<dbReference type="GO" id="GO:0022857">
    <property type="term" value="F:transmembrane transporter activity"/>
    <property type="evidence" value="ECO:0007669"/>
    <property type="project" value="InterPro"/>
</dbReference>
<protein>
    <recommendedName>
        <fullName evidence="9">Nitrate transporter 1/peptide transporter family protein</fullName>
    </recommendedName>
</protein>
<keyword evidence="8" id="KW-1185">Reference proteome</keyword>
<dbReference type="EMBL" id="RDQH01000329">
    <property type="protein sequence ID" value="RXI04503.1"/>
    <property type="molecule type" value="Genomic_DNA"/>
</dbReference>
<proteinExistence type="inferred from homology"/>
<feature type="transmembrane region" description="Helical" evidence="6">
    <location>
        <begin position="212"/>
        <end position="231"/>
    </location>
</feature>
<dbReference type="GO" id="GO:0016020">
    <property type="term" value="C:membrane"/>
    <property type="evidence" value="ECO:0007669"/>
    <property type="project" value="UniProtKB-SubCell"/>
</dbReference>
<dbReference type="Gene3D" id="1.20.1250.20">
    <property type="entry name" value="MFS general substrate transporter like domains"/>
    <property type="match status" value="1"/>
</dbReference>
<dbReference type="SUPFAM" id="SSF103473">
    <property type="entry name" value="MFS general substrate transporter"/>
    <property type="match status" value="1"/>
</dbReference>
<organism evidence="7 8">
    <name type="scientific">Malus domestica</name>
    <name type="common">Apple</name>
    <name type="synonym">Pyrus malus</name>
    <dbReference type="NCBI Taxonomy" id="3750"/>
    <lineage>
        <taxon>Eukaryota</taxon>
        <taxon>Viridiplantae</taxon>
        <taxon>Streptophyta</taxon>
        <taxon>Embryophyta</taxon>
        <taxon>Tracheophyta</taxon>
        <taxon>Spermatophyta</taxon>
        <taxon>Magnoliopsida</taxon>
        <taxon>eudicotyledons</taxon>
        <taxon>Gunneridae</taxon>
        <taxon>Pentapetalae</taxon>
        <taxon>rosids</taxon>
        <taxon>fabids</taxon>
        <taxon>Rosales</taxon>
        <taxon>Rosaceae</taxon>
        <taxon>Amygdaloideae</taxon>
        <taxon>Maleae</taxon>
        <taxon>Malus</taxon>
    </lineage>
</organism>
<name>A0A498KG97_MALDO</name>
<dbReference type="AlphaFoldDB" id="A0A498KG97"/>
<evidence type="ECO:0000256" key="3">
    <source>
        <dbReference type="ARBA" id="ARBA00022692"/>
    </source>
</evidence>
<dbReference type="Proteomes" id="UP000290289">
    <property type="component" value="Chromosome 3"/>
</dbReference>
<feature type="transmembrane region" description="Helical" evidence="6">
    <location>
        <begin position="533"/>
        <end position="551"/>
    </location>
</feature>
<accession>A0A498KG97</accession>
<evidence type="ECO:0000256" key="1">
    <source>
        <dbReference type="ARBA" id="ARBA00004141"/>
    </source>
</evidence>
<dbReference type="PANTHER" id="PTHR11654">
    <property type="entry name" value="OLIGOPEPTIDE TRANSPORTER-RELATED"/>
    <property type="match status" value="1"/>
</dbReference>
<feature type="transmembrane region" description="Helical" evidence="6">
    <location>
        <begin position="40"/>
        <end position="61"/>
    </location>
</feature>
<dbReference type="InterPro" id="IPR036259">
    <property type="entry name" value="MFS_trans_sf"/>
</dbReference>
<evidence type="ECO:0000256" key="5">
    <source>
        <dbReference type="ARBA" id="ARBA00023136"/>
    </source>
</evidence>
<keyword evidence="5 6" id="KW-0472">Membrane</keyword>
<comment type="caution">
    <text evidence="7">The sequence shown here is derived from an EMBL/GenBank/DDBJ whole genome shotgun (WGS) entry which is preliminary data.</text>
</comment>
<evidence type="ECO:0000256" key="2">
    <source>
        <dbReference type="ARBA" id="ARBA00005982"/>
    </source>
</evidence>
<evidence type="ECO:0008006" key="9">
    <source>
        <dbReference type="Google" id="ProtNLM"/>
    </source>
</evidence>
<feature type="transmembrane region" description="Helical" evidence="6">
    <location>
        <begin position="143"/>
        <end position="163"/>
    </location>
</feature>